<dbReference type="EMBL" id="CP062008">
    <property type="protein sequence ID" value="QPG69979.1"/>
    <property type="molecule type" value="Genomic_DNA"/>
</dbReference>
<evidence type="ECO:0000313" key="2">
    <source>
        <dbReference type="EMBL" id="QPG69979.1"/>
    </source>
</evidence>
<reference evidence="3" key="1">
    <citation type="submission" date="2018-01" db="EMBL/GenBank/DDBJ databases">
        <title>Comparative genomics of Mycobacterium mucogenicum and Mycobacterium neoaurum clade members emphasizing tRNA and non-coding RNA.</title>
        <authorList>
            <person name="Behra P.R.K."/>
            <person name="Pettersson B.M.F."/>
            <person name="Das S."/>
            <person name="Dasgupta S."/>
            <person name="Kirsebom L.A."/>
        </authorList>
    </citation>
    <scope>NUCLEOTIDE SEQUENCE</scope>
    <source>
        <strain evidence="3">DSM 44124</strain>
    </source>
</reference>
<dbReference type="Pfam" id="PF23787">
    <property type="entry name" value="DUF7172"/>
    <property type="match status" value="1"/>
</dbReference>
<protein>
    <recommendedName>
        <fullName evidence="1">DUF7172 domain-containing protein</fullName>
    </recommendedName>
</protein>
<dbReference type="GeneID" id="76723816"/>
<dbReference type="InterPro" id="IPR055596">
    <property type="entry name" value="DUF7172"/>
</dbReference>
<evidence type="ECO:0000313" key="4">
    <source>
        <dbReference type="Proteomes" id="UP000309231"/>
    </source>
</evidence>
<name>A0A8H2J8W4_MYCMU</name>
<dbReference type="AlphaFoldDB" id="A0A8H2J8W4"/>
<accession>A0A8H2J8W4</accession>
<evidence type="ECO:0000259" key="1">
    <source>
        <dbReference type="Pfam" id="PF23787"/>
    </source>
</evidence>
<keyword evidence="4" id="KW-1185">Reference proteome</keyword>
<gene>
    <name evidence="2" type="ORF">C1S78_002815</name>
    <name evidence="3" type="ORF">C1S78_02815</name>
</gene>
<proteinExistence type="predicted"/>
<dbReference type="Proteomes" id="UP000309231">
    <property type="component" value="Chromosome"/>
</dbReference>
<reference evidence="2 4" key="3">
    <citation type="journal article" date="2019" name="Sci. Rep.">
        <title>Insight into the biology of Mycobacterium mucogenicum and Mycobacterium neoaurum clade members.</title>
        <authorList>
            <person name="Behra P.R.K."/>
            <person name="Pettersson B.M.F."/>
            <person name="Ramesh M."/>
            <person name="Dasgupta S."/>
            <person name="Kirsebom L.A."/>
        </authorList>
    </citation>
    <scope>NUCLEOTIDE SEQUENCE [LARGE SCALE GENOMIC DNA]</scope>
    <source>
        <strain evidence="2 4">DSM 44124</strain>
    </source>
</reference>
<dbReference type="RefSeq" id="WP_053854606.1">
    <property type="nucleotide sequence ID" value="NZ_ANBS01000001.1"/>
</dbReference>
<sequence length="199" mass="21696">MSLKLCVGPHMLSTVAGTAPARTYYPQVIKETFLGSTKDGEIERSPDPVTMISGDLPVTNSTKWPLWVRVLIHRAPRSIVSTNPVTVIINDAYSWAVGVSPQAEYPSVGLDQFGGKLMLDRASTGPDDLKYGRYFLDCDDSQSYVTIGELPPGESLHFRYLAAVQTPGVWTKPSDGQPMYSASAYWTRLTALAVPVLGD</sequence>
<dbReference type="KEGG" id="mmuc:C1S78_002815"/>
<reference evidence="2 4" key="2">
    <citation type="journal article" date="2019" name="BMC Evol. Biol.">
        <title>Comparative genomics of Mycobacterium mucogenicum and Mycobacterium neoaurum clade members emphasizing tRNA and non-coding RNA.</title>
        <authorList>
            <person name="Behra P.R.K."/>
            <person name="Pettersson B.M.F."/>
            <person name="Das S."/>
            <person name="Dasgupta S."/>
            <person name="Kirsebom L.A."/>
        </authorList>
    </citation>
    <scope>NUCLEOTIDE SEQUENCE [LARGE SCALE GENOMIC DNA]</scope>
    <source>
        <strain evidence="2 4">DSM 44124</strain>
    </source>
</reference>
<evidence type="ECO:0000313" key="3">
    <source>
        <dbReference type="EMBL" id="TLH51429.1"/>
    </source>
</evidence>
<organism evidence="3">
    <name type="scientific">Mycolicibacterium mucogenicum DSM 44124</name>
    <dbReference type="NCBI Taxonomy" id="1226753"/>
    <lineage>
        <taxon>Bacteria</taxon>
        <taxon>Bacillati</taxon>
        <taxon>Actinomycetota</taxon>
        <taxon>Actinomycetes</taxon>
        <taxon>Mycobacteriales</taxon>
        <taxon>Mycobacteriaceae</taxon>
        <taxon>Mycolicibacterium</taxon>
    </lineage>
</organism>
<feature type="domain" description="DUF7172" evidence="1">
    <location>
        <begin position="1"/>
        <end position="196"/>
    </location>
</feature>
<dbReference type="EMBL" id="POTL01000001">
    <property type="protein sequence ID" value="TLH51429.1"/>
    <property type="molecule type" value="Genomic_DNA"/>
</dbReference>